<dbReference type="AlphaFoldDB" id="A0A445MRC2"/>
<gene>
    <name evidence="6" type="ORF">PITCH_A1150028</name>
</gene>
<organism evidence="6">
    <name type="scientific">uncultured Desulfobacterium sp</name>
    <dbReference type="NCBI Taxonomy" id="201089"/>
    <lineage>
        <taxon>Bacteria</taxon>
        <taxon>Pseudomonadati</taxon>
        <taxon>Thermodesulfobacteriota</taxon>
        <taxon>Desulfobacteria</taxon>
        <taxon>Desulfobacterales</taxon>
        <taxon>Desulfobacteriaceae</taxon>
        <taxon>Desulfobacterium</taxon>
        <taxon>environmental samples</taxon>
    </lineage>
</organism>
<accession>A0A445MRC2</accession>
<feature type="domain" description="MmeI-like DNA-methyltransferase" evidence="5">
    <location>
        <begin position="317"/>
        <end position="413"/>
    </location>
</feature>
<dbReference type="InterPro" id="IPR050953">
    <property type="entry name" value="N4_N6_ade-DNA_methylase"/>
</dbReference>
<proteinExistence type="predicted"/>
<dbReference type="GO" id="GO:0032259">
    <property type="term" value="P:methylation"/>
    <property type="evidence" value="ECO:0007669"/>
    <property type="project" value="UniProtKB-KW"/>
</dbReference>
<comment type="catalytic activity">
    <reaction evidence="4">
        <text>a 2'-deoxyadenosine in DNA + S-adenosyl-L-methionine = an N(6)-methyl-2'-deoxyadenosine in DNA + S-adenosyl-L-homocysteine + H(+)</text>
        <dbReference type="Rhea" id="RHEA:15197"/>
        <dbReference type="Rhea" id="RHEA-COMP:12418"/>
        <dbReference type="Rhea" id="RHEA-COMP:12419"/>
        <dbReference type="ChEBI" id="CHEBI:15378"/>
        <dbReference type="ChEBI" id="CHEBI:57856"/>
        <dbReference type="ChEBI" id="CHEBI:59789"/>
        <dbReference type="ChEBI" id="CHEBI:90615"/>
        <dbReference type="ChEBI" id="CHEBI:90616"/>
        <dbReference type="EC" id="2.1.1.72"/>
    </reaction>
</comment>
<keyword evidence="2 6" id="KW-0489">Methyltransferase</keyword>
<evidence type="ECO:0000256" key="2">
    <source>
        <dbReference type="ARBA" id="ARBA00022603"/>
    </source>
</evidence>
<dbReference type="EC" id="2.1.1.72" evidence="1"/>
<evidence type="ECO:0000256" key="1">
    <source>
        <dbReference type="ARBA" id="ARBA00011900"/>
    </source>
</evidence>
<protein>
    <recommendedName>
        <fullName evidence="1">site-specific DNA-methyltransferase (adenine-specific)</fullName>
        <ecNumber evidence="1">2.1.1.72</ecNumber>
    </recommendedName>
</protein>
<reference evidence="6" key="1">
    <citation type="submission" date="2018-01" db="EMBL/GenBank/DDBJ databases">
        <authorList>
            <person name="Regsiter A."/>
            <person name="William W."/>
        </authorList>
    </citation>
    <scope>NUCLEOTIDE SEQUENCE</scope>
    <source>
        <strain evidence="6">TRIP AH-1</strain>
    </source>
</reference>
<dbReference type="PRINTS" id="PR00507">
    <property type="entry name" value="N12N6MTFRASE"/>
</dbReference>
<dbReference type="SUPFAM" id="SSF53335">
    <property type="entry name" value="S-adenosyl-L-methionine-dependent methyltransferases"/>
    <property type="match status" value="1"/>
</dbReference>
<evidence type="ECO:0000259" key="5">
    <source>
        <dbReference type="Pfam" id="PF20473"/>
    </source>
</evidence>
<dbReference type="PANTHER" id="PTHR33841:SF1">
    <property type="entry name" value="DNA METHYLTRANSFERASE A"/>
    <property type="match status" value="1"/>
</dbReference>
<dbReference type="PANTHER" id="PTHR33841">
    <property type="entry name" value="DNA METHYLTRANSFERASE YEEA-RELATED"/>
    <property type="match status" value="1"/>
</dbReference>
<evidence type="ECO:0000256" key="3">
    <source>
        <dbReference type="ARBA" id="ARBA00022679"/>
    </source>
</evidence>
<sequence length="901" mass="103962">MISNNIQEKTISELTNAFLAIGYRNAFVKRNYHFSDFLSAEPTLRTISLAVFGQEPMDYRSACFGLEFTPEVSSKIVANQLRALGAPQIFLIQNGNAEWWVNREKEVVFKENIATRHITKLIEEHSEDWKPEKIMRVKSGFKEPMPQQLDFIDFGLLPALEHQASSKIDSLIGRILYNAEKELEKGKTAFDAARIFNVVFRLLTARLLKDRDISVTPEIDFSHPWDVLNTVAKYYGEDETLAYQPGVLPERLLSDIANEIRRSFSLRNLSVDTLAYVYENTFVSQKSRKKLGIHSTPSYVADYVFAQLPLEDLPRSKWHILDPMCGHGIFLIAAMRKMRNLFPPDWSGRRRHNFFAERLHGIEIDPFSVEVARLCLTLADFPESDGWDLSVEDAFNGEALDPLIDKANIFVGNPPFESIEGMKPETPKPKEILRRILPRLQEGALFGFVLPHSFLDGSDYRPERQMIQESFEIINITTLPDRIFKYSDAETAVLVAKKHSALRMPKTVFRIVREADREQFRLYYKPTFEDAVPSSYFEERVQGRFILPPFRELWERLENNPRLRELADIKTGVEYEPGLLEQDPAQLVQNDPFPNAAPGIFNVTKGFKQFALTDIVYMSTKKEHRRKMVPGAWNLDWNKAKVIVPKSVMSRGPWRFAAAVDRAGLIARRRFFAVWPKEKALSVEFLAAVLNSPVAQAFAFAHSNKRDIPKRVYDYIPIPTDYKNSIQEVNDLVKQYLKVHGSNDERAKELIIEIDFEILRLYDLPRRLTKRLLAFFSGYQRPVPFVFRGYDLDNFLITNLKPKPFEISLTHEQSDFCAQKGLTGYLKNTIDIIFESFPPVKSMRCLLEQDPETGEKWLLIDVAMDSTTEEVLSAYDKYLDQWISVIPASARESIRLSYRIF</sequence>
<dbReference type="InterPro" id="IPR046816">
    <property type="entry name" value="MmeI_Mtase"/>
</dbReference>
<evidence type="ECO:0000256" key="4">
    <source>
        <dbReference type="ARBA" id="ARBA00047942"/>
    </source>
</evidence>
<dbReference type="GO" id="GO:0009007">
    <property type="term" value="F:site-specific DNA-methyltransferase (adenine-specific) activity"/>
    <property type="evidence" value="ECO:0007669"/>
    <property type="project" value="UniProtKB-EC"/>
</dbReference>
<name>A0A445MRC2_9BACT</name>
<dbReference type="InterPro" id="IPR029063">
    <property type="entry name" value="SAM-dependent_MTases_sf"/>
</dbReference>
<dbReference type="EMBL" id="OJIN01000019">
    <property type="protein sequence ID" value="SPD71993.1"/>
    <property type="molecule type" value="Genomic_DNA"/>
</dbReference>
<keyword evidence="3 6" id="KW-0808">Transferase</keyword>
<dbReference type="Pfam" id="PF20473">
    <property type="entry name" value="MmeI_Mtase"/>
    <property type="match status" value="1"/>
</dbReference>
<dbReference type="Gene3D" id="3.40.50.150">
    <property type="entry name" value="Vaccinia Virus protein VP39"/>
    <property type="match status" value="1"/>
</dbReference>
<evidence type="ECO:0000313" key="6">
    <source>
        <dbReference type="EMBL" id="SPD71993.1"/>
    </source>
</evidence>